<proteinExistence type="predicted"/>
<feature type="region of interest" description="Disordered" evidence="1">
    <location>
        <begin position="1"/>
        <end position="50"/>
    </location>
</feature>
<feature type="compositionally biased region" description="Basic and acidic residues" evidence="1">
    <location>
        <begin position="758"/>
        <end position="769"/>
    </location>
</feature>
<dbReference type="AlphaFoldDB" id="A0A7S4J0A1"/>
<sequence length="1054" mass="116240">MPSPDGTPGGETEPFVAVDQPTFGMKSRGGKGGASGGVPPPASSSSDGAGGLASAFSARNLLVLGGLGGLVLYFVEDFGSALEGWGKSSSDSYGAPPPSPGGGFHSSSFGGTNNLGHPAGARAYLDGEFEREEIFVPVSNVGHAVPSLQPENVLNFMGHYVHDEHRSPYASHLYDKNASELESEQKNFLAKMEEVRKKWGAWDFKDDYGEKNGGAERPAADLNRARYKDLPAADFPKDSWQSDPKYVSSFLKEADALVARVLEGIYAEYGQPTIKKDGTKLTEAEIAARDANFGVEHGGNETERQGKVAWLNPNAWDALVRKLLHGMMTNDEFYVVLGGHSAAAGHGNNFLQTKMMAFHYLMEPVFDKLGMRLISRNMAQGGVGTTHSAFASGSIYGEKDILFWDSGMTEKAAGAHDIFNKQAILGGERVPVLIGSPVHDLAVESNGTAWTGKQLVDIYVWDTNTMTLEKTKSDEHATQLPFATRYMICTPDTGPLCKEHKYDAVCWEPRSDFTPAVPQNAGVGGQASWHPGNRAHQISARASSLIVLRGMKAAIEKWSTIVEGHTEENPTVPLPEEHWHVGEIYRNVQEKLRTHVNRPPLTTAKSNDAKEIETAQAQATSACEKMLPRFPRVCRVAMKGFGEWTPRRNPDESMLRSILKPAPNGYLPHVPGGVEYAGISVMPYNQRVPYGEVDVHAIAIATTSAPPPEKEMKKEEELGNRTVVKEEEERRRLVQATQEAVRIRTARAREQHRRRRLQREEAERKRRLESLSTVTPVPSQNGRRRAGPSNIVPGRGWQLDKEVLQTFCDGSYMSECGRNTVGGAWSNCRLYGHNDGRPGMIGDGLSGWLVMNVPKVKEGLILLRIEHWISIESDEMTVDWTVENDGKTDVEEPKYVFPWDPPTVNATSGDGRRRLGGMLSGRDGVGSLDRTIRLPTSNMNERQFDNEDGYWETDSSFGASRRRLKGPAKVHPDDMKFEVAINGEVIKSSNKEEFLSYGKEIVKNFALWPMMDDVEWAKRDWGDQEGEDVELAVRITCPSKPRSCTIGISHVYYA</sequence>
<organism evidence="2">
    <name type="scientific">Odontella aurita</name>
    <dbReference type="NCBI Taxonomy" id="265563"/>
    <lineage>
        <taxon>Eukaryota</taxon>
        <taxon>Sar</taxon>
        <taxon>Stramenopiles</taxon>
        <taxon>Ochrophyta</taxon>
        <taxon>Bacillariophyta</taxon>
        <taxon>Mediophyceae</taxon>
        <taxon>Biddulphiophycidae</taxon>
        <taxon>Eupodiscales</taxon>
        <taxon>Odontellaceae</taxon>
        <taxon>Odontella</taxon>
    </lineage>
</organism>
<name>A0A7S4J0A1_9STRA</name>
<feature type="compositionally biased region" description="Basic residues" evidence="1">
    <location>
        <begin position="746"/>
        <end position="757"/>
    </location>
</feature>
<gene>
    <name evidence="2" type="ORF">OAUR00152_LOCUS18607</name>
</gene>
<feature type="compositionally biased region" description="Polar residues" evidence="1">
    <location>
        <begin position="770"/>
        <end position="781"/>
    </location>
</feature>
<accession>A0A7S4J0A1</accession>
<reference evidence="2" key="1">
    <citation type="submission" date="2021-01" db="EMBL/GenBank/DDBJ databases">
        <authorList>
            <person name="Corre E."/>
            <person name="Pelletier E."/>
            <person name="Niang G."/>
            <person name="Scheremetjew M."/>
            <person name="Finn R."/>
            <person name="Kale V."/>
            <person name="Holt S."/>
            <person name="Cochrane G."/>
            <person name="Meng A."/>
            <person name="Brown T."/>
            <person name="Cohen L."/>
        </authorList>
    </citation>
    <scope>NUCLEOTIDE SEQUENCE</scope>
    <source>
        <strain evidence="2">Isolate 1302-5</strain>
    </source>
</reference>
<dbReference type="EMBL" id="HBKQ01027503">
    <property type="protein sequence ID" value="CAE2245693.1"/>
    <property type="molecule type" value="Transcribed_RNA"/>
</dbReference>
<feature type="region of interest" description="Disordered" evidence="1">
    <location>
        <begin position="86"/>
        <end position="112"/>
    </location>
</feature>
<feature type="region of interest" description="Disordered" evidence="1">
    <location>
        <begin position="746"/>
        <end position="794"/>
    </location>
</feature>
<protein>
    <submittedName>
        <fullName evidence="2">Uncharacterized protein</fullName>
    </submittedName>
</protein>
<evidence type="ECO:0000256" key="1">
    <source>
        <dbReference type="SAM" id="MobiDB-lite"/>
    </source>
</evidence>
<evidence type="ECO:0000313" key="2">
    <source>
        <dbReference type="EMBL" id="CAE2245693.1"/>
    </source>
</evidence>